<feature type="repeat" description="WD" evidence="7">
    <location>
        <begin position="644"/>
        <end position="678"/>
    </location>
</feature>
<dbReference type="GO" id="GO:0005524">
    <property type="term" value="F:ATP binding"/>
    <property type="evidence" value="ECO:0007669"/>
    <property type="project" value="UniProtKB-UniRule"/>
</dbReference>
<feature type="region of interest" description="Disordered" evidence="10">
    <location>
        <begin position="1"/>
        <end position="65"/>
    </location>
</feature>
<evidence type="ECO:0000256" key="8">
    <source>
        <dbReference type="PROSITE-ProRule" id="PRU00339"/>
    </source>
</evidence>
<dbReference type="AlphaFoldDB" id="A0A7W7Y9Z0"/>
<feature type="repeat" description="WD" evidence="7">
    <location>
        <begin position="1045"/>
        <end position="1086"/>
    </location>
</feature>
<evidence type="ECO:0000313" key="13">
    <source>
        <dbReference type="Proteomes" id="UP000590740"/>
    </source>
</evidence>
<dbReference type="InterPro" id="IPR015943">
    <property type="entry name" value="WD40/YVTN_repeat-like_dom_sf"/>
</dbReference>
<dbReference type="Pfam" id="PF00400">
    <property type="entry name" value="WD40"/>
    <property type="match status" value="2"/>
</dbReference>
<dbReference type="PROSITE" id="PS50294">
    <property type="entry name" value="WD_REPEATS_REGION"/>
    <property type="match status" value="2"/>
</dbReference>
<dbReference type="CDD" id="cd14014">
    <property type="entry name" value="STKc_PknB_like"/>
    <property type="match status" value="1"/>
</dbReference>
<evidence type="ECO:0000256" key="2">
    <source>
        <dbReference type="ARBA" id="ARBA00022679"/>
    </source>
</evidence>
<evidence type="ECO:0000313" key="12">
    <source>
        <dbReference type="EMBL" id="MBB5032353.1"/>
    </source>
</evidence>
<dbReference type="SUPFAM" id="SSF50998">
    <property type="entry name" value="Quinoprotein alcohol dehydrogenase-like"/>
    <property type="match status" value="1"/>
</dbReference>
<sequence length="1248" mass="134595">MNPEPAQPARSSEDKEAKSLPVEETPTGMVTLGPEDVTIAIPKLKPGEPPTSQFKADSSAQGSPTGMITLGPEDMTIAIPTPSRSLPAATLGAGRKPMPMDTGNITLGPEDQTIAIPTGRPATLPSAATLPGAATLASHGGLPAATASSMASMGVTSKPRSHMESLTGNDGWIGDRYRLLDKLGEGGFGVVYRAEQVKPIHRIVAIKIVKAGVTSADILGRFAIEQRTLAIMEHPNIARILDAGETDIGAPYFVMEMVKGRSITQYCKQNEFDLRQRLALFIPVCRAVNHAHQKGIIHRDIKPGNIMVMDEAGKAVPKVIDFGIAKVLEGEGSGHTIATGVDQLVGTPGYISPEQIENGSSHVDTRSDVYALGGVFFELVCGKALITPADISAKPIHILLRDLAEKDPPKPSSIEPSVKGDLDWIALKALERDPERRYGSADDLADDITRYLNFEPITARPPSRRYLITKFVRRHRVGVAAAIAISLAVLIGGITSTALYFEAERNHQEAERGREDLRRSYSRSDEQMARQFTERGQHNDAVAYLARSLRTDPQNDRSSTNLLSLLANVHLIRPDTAPLALPQGATEAARIVVSPQAGRVVAASFIAPKAGAAPEPGGRRQTISIWDMKTGERTDHPVPPEVEITCLEVTPDGQQAVIARDDGSVELWNLKDGKRRTLQPLMPSLVTCIAISGNGTKLLAGSEVGLEGMGTIHVWDLRQPQEPAKVLKQKGVVGEIAVDNDGIFAASIFSGDLINPEGEDGAATTWDLRLGQRVGEPIEVEKGLLHVAIEPTSELIALGMNKGEVFVGNFRNGGEVLPPITHPSSITSLAFSDDAKSIVVGDGGGYVHIWNLSDGKLRFPTRPHDGEILKAIPATDTSLITSISRHGDVSVFDIQTGALLSSHIEYVVKDAKITRDGSLLALAPRGMPFVQVWNIHERMSGRKFVDVLDKNLITRIKGPDNSPDQLRNSEAGGANRKKSLYAAADPDGTVFIYDAKKLQPIGKPFHHPPAVGACTLTQDEKFLITSGRDRAVRVWDIASRENVVTFQHHSYVPVIALSPDDKRLVTVTDEGEMRVWELASGACLTPGIRDTPRSSQDEEGIVVARVSDDGANVLFRVSGHGFFTAAMPPQGVQLPGWFLTLAEGIARRHLSADGNLQDVSLEDYEAAVSAVPKKPAPGEEIAFKWARWLLTSAVTRPLSPFETQTFDDYLKSLKAQGSPAAARELLRYRPKDKDAAERAKLLVPSLPK</sequence>
<dbReference type="SMART" id="SM00320">
    <property type="entry name" value="WD40"/>
    <property type="match status" value="7"/>
</dbReference>
<reference evidence="12 13" key="1">
    <citation type="submission" date="2020-08" db="EMBL/GenBank/DDBJ databases">
        <title>Genomic Encyclopedia of Type Strains, Phase IV (KMG-IV): sequencing the most valuable type-strain genomes for metagenomic binning, comparative biology and taxonomic classification.</title>
        <authorList>
            <person name="Goeker M."/>
        </authorList>
    </citation>
    <scope>NUCLEOTIDE SEQUENCE [LARGE SCALE GENOMIC DNA]</scope>
    <source>
        <strain evidence="12 13">DSM 12252</strain>
    </source>
</reference>
<evidence type="ECO:0000256" key="3">
    <source>
        <dbReference type="ARBA" id="ARBA00022737"/>
    </source>
</evidence>
<dbReference type="Proteomes" id="UP000590740">
    <property type="component" value="Unassembled WGS sequence"/>
</dbReference>
<dbReference type="PROSITE" id="PS00678">
    <property type="entry name" value="WD_REPEATS_1"/>
    <property type="match status" value="2"/>
</dbReference>
<dbReference type="PROSITE" id="PS50082">
    <property type="entry name" value="WD_REPEATS_2"/>
    <property type="match status" value="4"/>
</dbReference>
<dbReference type="PROSITE" id="PS00108">
    <property type="entry name" value="PROTEIN_KINASE_ST"/>
    <property type="match status" value="1"/>
</dbReference>
<dbReference type="GO" id="GO:0004674">
    <property type="term" value="F:protein serine/threonine kinase activity"/>
    <property type="evidence" value="ECO:0007669"/>
    <property type="project" value="UniProtKB-KW"/>
</dbReference>
<keyword evidence="2" id="KW-0808">Transferase</keyword>
<dbReference type="InterPro" id="IPR017441">
    <property type="entry name" value="Protein_kinase_ATP_BS"/>
</dbReference>
<dbReference type="PANTHER" id="PTHR43289">
    <property type="entry name" value="MITOGEN-ACTIVATED PROTEIN KINASE KINASE KINASE 20-RELATED"/>
    <property type="match status" value="1"/>
</dbReference>
<dbReference type="PANTHER" id="PTHR43289:SF6">
    <property type="entry name" value="SERINE_THREONINE-PROTEIN KINASE NEKL-3"/>
    <property type="match status" value="1"/>
</dbReference>
<dbReference type="Gene3D" id="1.10.510.10">
    <property type="entry name" value="Transferase(Phosphotransferase) domain 1"/>
    <property type="match status" value="1"/>
</dbReference>
<feature type="repeat" description="WD" evidence="7">
    <location>
        <begin position="1004"/>
        <end position="1045"/>
    </location>
</feature>
<dbReference type="Gene3D" id="3.30.200.20">
    <property type="entry name" value="Phosphorylase Kinase, domain 1"/>
    <property type="match status" value="1"/>
</dbReference>
<dbReference type="RefSeq" id="WP_184339282.1">
    <property type="nucleotide sequence ID" value="NZ_JACHIG010000003.1"/>
</dbReference>
<keyword evidence="12" id="KW-0723">Serine/threonine-protein kinase</keyword>
<dbReference type="InterPro" id="IPR000719">
    <property type="entry name" value="Prot_kinase_dom"/>
</dbReference>
<keyword evidence="8" id="KW-0802">TPR repeat</keyword>
<proteinExistence type="predicted"/>
<evidence type="ECO:0000256" key="5">
    <source>
        <dbReference type="ARBA" id="ARBA00022777"/>
    </source>
</evidence>
<comment type="caution">
    <text evidence="12">The sequence shown here is derived from an EMBL/GenBank/DDBJ whole genome shotgun (WGS) entry which is preliminary data.</text>
</comment>
<dbReference type="Pfam" id="PF12894">
    <property type="entry name" value="ANAPC4_WD40"/>
    <property type="match status" value="1"/>
</dbReference>
<evidence type="ECO:0000259" key="11">
    <source>
        <dbReference type="PROSITE" id="PS50011"/>
    </source>
</evidence>
<evidence type="ECO:0000256" key="10">
    <source>
        <dbReference type="SAM" id="MobiDB-lite"/>
    </source>
</evidence>
<dbReference type="InterPro" id="IPR008271">
    <property type="entry name" value="Ser/Thr_kinase_AS"/>
</dbReference>
<dbReference type="InterPro" id="IPR019734">
    <property type="entry name" value="TPR_rpt"/>
</dbReference>
<accession>A0A7W7Y9Z0</accession>
<dbReference type="SUPFAM" id="SSF56112">
    <property type="entry name" value="Protein kinase-like (PK-like)"/>
    <property type="match status" value="1"/>
</dbReference>
<dbReference type="InterPro" id="IPR019775">
    <property type="entry name" value="WD40_repeat_CS"/>
</dbReference>
<dbReference type="Gene3D" id="2.130.10.10">
    <property type="entry name" value="YVTN repeat-like/Quinoprotein amine dehydrogenase"/>
    <property type="match status" value="3"/>
</dbReference>
<feature type="repeat" description="TPR" evidence="8">
    <location>
        <begin position="522"/>
        <end position="555"/>
    </location>
</feature>
<evidence type="ECO:0000256" key="7">
    <source>
        <dbReference type="PROSITE-ProRule" id="PRU00221"/>
    </source>
</evidence>
<organism evidence="12 13">
    <name type="scientific">Prosthecobacter vanneervenii</name>
    <dbReference type="NCBI Taxonomy" id="48466"/>
    <lineage>
        <taxon>Bacteria</taxon>
        <taxon>Pseudomonadati</taxon>
        <taxon>Verrucomicrobiota</taxon>
        <taxon>Verrucomicrobiia</taxon>
        <taxon>Verrucomicrobiales</taxon>
        <taxon>Verrucomicrobiaceae</taxon>
        <taxon>Prosthecobacter</taxon>
    </lineage>
</organism>
<feature type="domain" description="Protein kinase" evidence="11">
    <location>
        <begin position="177"/>
        <end position="452"/>
    </location>
</feature>
<evidence type="ECO:0000256" key="6">
    <source>
        <dbReference type="ARBA" id="ARBA00022840"/>
    </source>
</evidence>
<keyword evidence="5 12" id="KW-0418">Kinase</keyword>
<dbReference type="PROSITE" id="PS50011">
    <property type="entry name" value="PROTEIN_KINASE_DOM"/>
    <property type="match status" value="1"/>
</dbReference>
<dbReference type="SMART" id="SM00220">
    <property type="entry name" value="S_TKc"/>
    <property type="match status" value="1"/>
</dbReference>
<dbReference type="InterPro" id="IPR001680">
    <property type="entry name" value="WD40_rpt"/>
</dbReference>
<name>A0A7W7Y9Z0_9BACT</name>
<dbReference type="PROSITE" id="PS50005">
    <property type="entry name" value="TPR"/>
    <property type="match status" value="1"/>
</dbReference>
<keyword evidence="1 7" id="KW-0853">WD repeat</keyword>
<keyword evidence="13" id="KW-1185">Reference proteome</keyword>
<dbReference type="InterPro" id="IPR024977">
    <property type="entry name" value="Apc4-like_WD40_dom"/>
</dbReference>
<keyword evidence="6 9" id="KW-0067">ATP-binding</keyword>
<dbReference type="Pfam" id="PF00069">
    <property type="entry name" value="Pkinase"/>
    <property type="match status" value="1"/>
</dbReference>
<dbReference type="InterPro" id="IPR011047">
    <property type="entry name" value="Quinoprotein_ADH-like_sf"/>
</dbReference>
<gene>
    <name evidence="12" type="ORF">HNQ65_001930</name>
</gene>
<feature type="repeat" description="WD" evidence="7">
    <location>
        <begin position="819"/>
        <end position="860"/>
    </location>
</feature>
<feature type="compositionally biased region" description="Polar residues" evidence="10">
    <location>
        <begin position="50"/>
        <end position="65"/>
    </location>
</feature>
<dbReference type="EMBL" id="JACHIG010000003">
    <property type="protein sequence ID" value="MBB5032353.1"/>
    <property type="molecule type" value="Genomic_DNA"/>
</dbReference>
<evidence type="ECO:0000256" key="1">
    <source>
        <dbReference type="ARBA" id="ARBA00022574"/>
    </source>
</evidence>
<feature type="binding site" evidence="9">
    <location>
        <position position="207"/>
    </location>
    <ligand>
        <name>ATP</name>
        <dbReference type="ChEBI" id="CHEBI:30616"/>
    </ligand>
</feature>
<protein>
    <submittedName>
        <fullName evidence="12">Serine/threonine protein kinase/WD40 repeat protein</fullName>
    </submittedName>
</protein>
<dbReference type="InterPro" id="IPR011009">
    <property type="entry name" value="Kinase-like_dom_sf"/>
</dbReference>
<evidence type="ECO:0000256" key="9">
    <source>
        <dbReference type="PROSITE-ProRule" id="PRU10141"/>
    </source>
</evidence>
<keyword evidence="4 9" id="KW-0547">Nucleotide-binding</keyword>
<dbReference type="PROSITE" id="PS00107">
    <property type="entry name" value="PROTEIN_KINASE_ATP"/>
    <property type="match status" value="1"/>
</dbReference>
<keyword evidence="3" id="KW-0677">Repeat</keyword>
<evidence type="ECO:0000256" key="4">
    <source>
        <dbReference type="ARBA" id="ARBA00022741"/>
    </source>
</evidence>